<dbReference type="InterPro" id="IPR003776">
    <property type="entry name" value="YcaO-like_dom"/>
</dbReference>
<dbReference type="Pfam" id="PF02624">
    <property type="entry name" value="YcaO"/>
    <property type="match status" value="1"/>
</dbReference>
<comment type="caution">
    <text evidence="2">The sequence shown here is derived from an EMBL/GenBank/DDBJ whole genome shotgun (WGS) entry which is preliminary data.</text>
</comment>
<protein>
    <recommendedName>
        <fullName evidence="1">YcaO domain-containing protein</fullName>
    </recommendedName>
</protein>
<feature type="domain" description="YcaO" evidence="1">
    <location>
        <begin position="62"/>
        <end position="446"/>
    </location>
</feature>
<dbReference type="RefSeq" id="WP_120728532.1">
    <property type="nucleotide sequence ID" value="NZ_RBAK01000004.1"/>
</dbReference>
<name>A0A3A9ZH68_9ACTN</name>
<dbReference type="Proteomes" id="UP000281726">
    <property type="component" value="Unassembled WGS sequence"/>
</dbReference>
<dbReference type="AlphaFoldDB" id="A0A3A9ZH68"/>
<reference evidence="2 3" key="1">
    <citation type="journal article" date="2004" name="Syst. Appl. Microbiol.">
        <title>Cryptoendolithic actinomycetes from antarctic sandstone rock samples: Micromonospora endolithica sp. nov. and two isolates related to Micromonospora coerulea Jensen 1932.</title>
        <authorList>
            <person name="Hirsch P."/>
            <person name="Mevs U."/>
            <person name="Kroppenstedt R.M."/>
            <person name="Schumann P."/>
            <person name="Stackebrandt E."/>
        </authorList>
    </citation>
    <scope>NUCLEOTIDE SEQUENCE [LARGE SCALE GENOMIC DNA]</scope>
    <source>
        <strain evidence="2 3">JCM 12677</strain>
    </source>
</reference>
<dbReference type="OrthoDB" id="2379922at2"/>
<keyword evidence="3" id="KW-1185">Reference proteome</keyword>
<proteinExistence type="predicted"/>
<evidence type="ECO:0000313" key="2">
    <source>
        <dbReference type="EMBL" id="RKN47643.1"/>
    </source>
</evidence>
<sequence>MTRAVEPRTPTVSASSVADRLADALPAGEVGDFDVSGLDRIGLPVVSADHLGDGWPRAAAVGYGATVEQARTGAYGELAEALLLHGQLRAMVPHRASYAELRAERGAAGVVDPRSLVLRAGTVVDDDEPRSWLPTVRWRTGETVLVPAEFCASAGEDLPWQDPAERLVPVITNGSGAGDTVQRAVAHGLLELLQRDGNTTAFRAMDAGVVIDLDDVRDPVTRATLDRLRSAGIDVVPKLASTGFGLVDVHVVGVDREPETPPLAVTACGEAAHPDREAALRKALLEYVSSRSRKVFSHGPLEPLRRLTPEAYWRREFARPAESQETRAFTAMREWTHLDGGQLRALLEPVVLARRSTVPFTALPTVAPGSLDDPSALLAELLHRLADFDVLVVVAPGDGAVAVKVIVPGLEAETMSYGRIAARGVERLLERDSPLVGLGAPPHDGAAPVVLDPAGRERLGGDAWLDLAGIARTVGPLYPLYREPSRHVVARSER</sequence>
<dbReference type="PANTHER" id="PTHR37809:SF1">
    <property type="entry name" value="RIBOSOMAL PROTEIN S12 METHYLTHIOTRANSFERASE ACCESSORY FACTOR YCAO"/>
    <property type="match status" value="1"/>
</dbReference>
<evidence type="ECO:0000259" key="1">
    <source>
        <dbReference type="PROSITE" id="PS51664"/>
    </source>
</evidence>
<gene>
    <name evidence="2" type="ORF">D7223_12870</name>
</gene>
<dbReference type="Gene3D" id="3.30.160.660">
    <property type="match status" value="1"/>
</dbReference>
<accession>A0A3A9ZH68</accession>
<dbReference type="EMBL" id="RBAK01000004">
    <property type="protein sequence ID" value="RKN47643.1"/>
    <property type="molecule type" value="Genomic_DNA"/>
</dbReference>
<organism evidence="2 3">
    <name type="scientific">Micromonospora endolithica</name>
    <dbReference type="NCBI Taxonomy" id="230091"/>
    <lineage>
        <taxon>Bacteria</taxon>
        <taxon>Bacillati</taxon>
        <taxon>Actinomycetota</taxon>
        <taxon>Actinomycetes</taxon>
        <taxon>Micromonosporales</taxon>
        <taxon>Micromonosporaceae</taxon>
        <taxon>Micromonospora</taxon>
    </lineage>
</organism>
<dbReference type="PROSITE" id="PS51664">
    <property type="entry name" value="YCAO"/>
    <property type="match status" value="1"/>
</dbReference>
<evidence type="ECO:0000313" key="3">
    <source>
        <dbReference type="Proteomes" id="UP000281726"/>
    </source>
</evidence>
<dbReference type="PANTHER" id="PTHR37809">
    <property type="entry name" value="RIBOSOMAL PROTEIN S12 METHYLTHIOTRANSFERASE ACCESSORY FACTOR YCAO"/>
    <property type="match status" value="1"/>
</dbReference>